<evidence type="ECO:0000256" key="13">
    <source>
        <dbReference type="ARBA" id="ARBA00023224"/>
    </source>
</evidence>
<dbReference type="GO" id="GO:0045028">
    <property type="term" value="F:G protein-coupled purinergic nucleotide receptor activity"/>
    <property type="evidence" value="ECO:0007669"/>
    <property type="project" value="TreeGrafter"/>
</dbReference>
<evidence type="ECO:0000256" key="1">
    <source>
        <dbReference type="ARBA" id="ARBA00004651"/>
    </source>
</evidence>
<dbReference type="InterPro" id="IPR002282">
    <property type="entry name" value="PAF_rcpt"/>
</dbReference>
<keyword evidence="10" id="KW-1015">Disulfide bond</keyword>
<evidence type="ECO:0000256" key="14">
    <source>
        <dbReference type="RuleBase" id="RU000688"/>
    </source>
</evidence>
<dbReference type="GO" id="GO:0005886">
    <property type="term" value="C:plasma membrane"/>
    <property type="evidence" value="ECO:0007669"/>
    <property type="project" value="UniProtKB-SubCell"/>
</dbReference>
<dbReference type="InterPro" id="IPR017452">
    <property type="entry name" value="GPCR_Rhodpsn_7TM"/>
</dbReference>
<gene>
    <name evidence="18" type="primary">PTAFR</name>
</gene>
<dbReference type="PANTHER" id="PTHR24233">
    <property type="entry name" value="P2Y PURINOCEPTOR-RELATED G-PROTEIN COUPLED RECEPTOR"/>
    <property type="match status" value="1"/>
</dbReference>
<dbReference type="PROSITE" id="PS50262">
    <property type="entry name" value="G_PROTEIN_RECEP_F1_2"/>
    <property type="match status" value="1"/>
</dbReference>
<keyword evidence="6 14" id="KW-0812">Transmembrane</keyword>
<feature type="transmembrane region" description="Helical" evidence="16">
    <location>
        <begin position="130"/>
        <end position="149"/>
    </location>
</feature>
<dbReference type="GO" id="GO:0006935">
    <property type="term" value="P:chemotaxis"/>
    <property type="evidence" value="ECO:0007669"/>
    <property type="project" value="UniProtKB-KW"/>
</dbReference>
<dbReference type="PANTHER" id="PTHR24233:SF6">
    <property type="entry name" value="PLATELET-ACTIVATING FACTOR RECEPTOR"/>
    <property type="match status" value="1"/>
</dbReference>
<evidence type="ECO:0000256" key="5">
    <source>
        <dbReference type="ARBA" id="ARBA00022500"/>
    </source>
</evidence>
<feature type="transmembrane region" description="Helical" evidence="16">
    <location>
        <begin position="224"/>
        <end position="249"/>
    </location>
</feature>
<dbReference type="AlphaFoldDB" id="C1BIQ7"/>
<proteinExistence type="evidence at transcript level"/>
<evidence type="ECO:0000256" key="6">
    <source>
        <dbReference type="ARBA" id="ARBA00022692"/>
    </source>
</evidence>
<keyword evidence="8 14" id="KW-0297">G-protein coupled receptor</keyword>
<keyword evidence="5" id="KW-0145">Chemotaxis</keyword>
<feature type="domain" description="G-protein coupled receptors family 1 profile" evidence="17">
    <location>
        <begin position="68"/>
        <end position="355"/>
    </location>
</feature>
<evidence type="ECO:0000256" key="12">
    <source>
        <dbReference type="ARBA" id="ARBA00023180"/>
    </source>
</evidence>
<dbReference type="PRINTS" id="PR01153">
    <property type="entry name" value="PAFRECEPTOR"/>
</dbReference>
<evidence type="ECO:0000259" key="17">
    <source>
        <dbReference type="PROSITE" id="PS50262"/>
    </source>
</evidence>
<dbReference type="SUPFAM" id="SSF81321">
    <property type="entry name" value="Family A G protein-coupled receptor-like"/>
    <property type="match status" value="1"/>
</dbReference>
<feature type="region of interest" description="Disordered" evidence="15">
    <location>
        <begin position="256"/>
        <end position="278"/>
    </location>
</feature>
<name>C1BIQ7_OSMMO</name>
<accession>C1BIQ7</accession>
<dbReference type="Gene3D" id="1.20.1070.10">
    <property type="entry name" value="Rhodopsin 7-helix transmembrane proteins"/>
    <property type="match status" value="1"/>
</dbReference>
<feature type="transmembrane region" description="Helical" evidence="16">
    <location>
        <begin position="88"/>
        <end position="110"/>
    </location>
</feature>
<comment type="similarity">
    <text evidence="14">Belongs to the G-protein coupled receptor 1 family.</text>
</comment>
<protein>
    <recommendedName>
        <fullName evidence="3">Platelet-activating factor receptor</fullName>
    </recommendedName>
</protein>
<dbReference type="InterPro" id="IPR000276">
    <property type="entry name" value="GPCR_Rhodpsn"/>
</dbReference>
<evidence type="ECO:0000256" key="7">
    <source>
        <dbReference type="ARBA" id="ARBA00022989"/>
    </source>
</evidence>
<evidence type="ECO:0000256" key="2">
    <source>
        <dbReference type="ARBA" id="ARBA00011145"/>
    </source>
</evidence>
<dbReference type="GO" id="GO:0004992">
    <property type="term" value="F:platelet activating factor receptor activity"/>
    <property type="evidence" value="ECO:0007669"/>
    <property type="project" value="InterPro"/>
</dbReference>
<keyword evidence="4" id="KW-1003">Cell membrane</keyword>
<evidence type="ECO:0000256" key="8">
    <source>
        <dbReference type="ARBA" id="ARBA00023040"/>
    </source>
</evidence>
<organism evidence="18">
    <name type="scientific">Osmerus mordax</name>
    <name type="common">Rainbow smelt</name>
    <name type="synonym">Atherina mordax</name>
    <dbReference type="NCBI Taxonomy" id="8014"/>
    <lineage>
        <taxon>Eukaryota</taxon>
        <taxon>Metazoa</taxon>
        <taxon>Chordata</taxon>
        <taxon>Craniata</taxon>
        <taxon>Vertebrata</taxon>
        <taxon>Euteleostomi</taxon>
        <taxon>Actinopterygii</taxon>
        <taxon>Neopterygii</taxon>
        <taxon>Teleostei</taxon>
        <taxon>Stomiati</taxon>
        <taxon>Osmeriformes</taxon>
        <taxon>Osmeridae</taxon>
        <taxon>Osmerus</taxon>
    </lineage>
</organism>
<dbReference type="Pfam" id="PF00001">
    <property type="entry name" value="7tm_1"/>
    <property type="match status" value="1"/>
</dbReference>
<evidence type="ECO:0000313" key="18">
    <source>
        <dbReference type="EMBL" id="ACO08910.1"/>
    </source>
</evidence>
<evidence type="ECO:0000256" key="11">
    <source>
        <dbReference type="ARBA" id="ARBA00023170"/>
    </source>
</evidence>
<feature type="transmembrane region" description="Helical" evidence="16">
    <location>
        <begin position="51"/>
        <end position="76"/>
    </location>
</feature>
<feature type="transmembrane region" description="Helical" evidence="16">
    <location>
        <begin position="170"/>
        <end position="190"/>
    </location>
</feature>
<evidence type="ECO:0000256" key="15">
    <source>
        <dbReference type="SAM" id="MobiDB-lite"/>
    </source>
</evidence>
<feature type="region of interest" description="Disordered" evidence="15">
    <location>
        <begin position="381"/>
        <end position="415"/>
    </location>
</feature>
<reference evidence="18" key="1">
    <citation type="submission" date="2009-03" db="EMBL/GenBank/DDBJ databases">
        <title>Osmerus mordax full-length cDNAs.</title>
        <authorList>
            <person name="von Schalburg K."/>
            <person name="Leong J."/>
            <person name="Cooper G."/>
            <person name="Davidson W.S."/>
            <person name="Koop B.F."/>
        </authorList>
    </citation>
    <scope>NUCLEOTIDE SEQUENCE</scope>
    <source>
        <tissue evidence="18">Brain</tissue>
    </source>
</reference>
<keyword evidence="9 16" id="KW-0472">Membrane</keyword>
<evidence type="ECO:0000256" key="9">
    <source>
        <dbReference type="ARBA" id="ARBA00023136"/>
    </source>
</evidence>
<dbReference type="EMBL" id="BT074486">
    <property type="protein sequence ID" value="ACO08910.1"/>
    <property type="molecule type" value="mRNA"/>
</dbReference>
<dbReference type="PROSITE" id="PS00237">
    <property type="entry name" value="G_PROTEIN_RECEP_F1_1"/>
    <property type="match status" value="1"/>
</dbReference>
<evidence type="ECO:0000256" key="16">
    <source>
        <dbReference type="SAM" id="Phobius"/>
    </source>
</evidence>
<dbReference type="PRINTS" id="PR00237">
    <property type="entry name" value="GPCRRHODOPSN"/>
</dbReference>
<sequence>MSVDSQELPTEPSVQTTGRMETNTSLDITTTFYNSSVTQGNRTFLDSEFRYMLFPVFYGIVFILGLLANCYALFILRRLRQSKTMSEIRIYMINLTMADLLFVCALPFWIGYYSRHGDWIYSDFMCRVAGLLFFINTYCSILFLAAISVNRYWAISRPLAAASTEHRCRGIIVSTLLWGVTLAMSIQYLVSPGLQVDKDNVSICFEGYTHEEDDDKRVIATTHILIIALFFLVFLLVVICNVLIAHALLAQSPSQPAVSSCRSRGDPGASMRGSRRPRGVKRQALQMLCAVLGVFVLCFLPPHVVQLPWVLAVLEIREGWGSQGWGDNTKQYLNDLHQVTLLLMGLNCILDPVVYCFAPNKFRFYIKAPLRKMRKGDACSQTGTTQMSMDNKNQSQRHGEHLQLQGYTANMADES</sequence>
<keyword evidence="13 14" id="KW-0807">Transducer</keyword>
<comment type="subcellular location">
    <subcellularLocation>
        <location evidence="1">Cell membrane</location>
        <topology evidence="1">Multi-pass membrane protein</topology>
    </subcellularLocation>
</comment>
<feature type="transmembrane region" description="Helical" evidence="16">
    <location>
        <begin position="284"/>
        <end position="304"/>
    </location>
</feature>
<keyword evidence="11 14" id="KW-0675">Receptor</keyword>
<evidence type="ECO:0000256" key="4">
    <source>
        <dbReference type="ARBA" id="ARBA00022475"/>
    </source>
</evidence>
<keyword evidence="12" id="KW-0325">Glycoprotein</keyword>
<feature type="transmembrane region" description="Helical" evidence="16">
    <location>
        <begin position="339"/>
        <end position="358"/>
    </location>
</feature>
<evidence type="ECO:0000256" key="10">
    <source>
        <dbReference type="ARBA" id="ARBA00023157"/>
    </source>
</evidence>
<evidence type="ECO:0000256" key="3">
    <source>
        <dbReference type="ARBA" id="ARBA00016224"/>
    </source>
</evidence>
<feature type="region of interest" description="Disordered" evidence="15">
    <location>
        <begin position="1"/>
        <end position="20"/>
    </location>
</feature>
<feature type="compositionally biased region" description="Polar residues" evidence="15">
    <location>
        <begin position="381"/>
        <end position="396"/>
    </location>
</feature>
<comment type="subunit">
    <text evidence="2">Interacts with ARRB1.</text>
</comment>
<keyword evidence="7 16" id="KW-1133">Transmembrane helix</keyword>